<feature type="domain" description="Disease resistance R13L4/SHOC-2-like LRR" evidence="3">
    <location>
        <begin position="296"/>
        <end position="537"/>
    </location>
</feature>
<dbReference type="PANTHER" id="PTHR47186:SF54">
    <property type="entry name" value="DISEASE RESISTANCE RPP13-LIKE PROTEIN 4"/>
    <property type="match status" value="1"/>
</dbReference>
<dbReference type="Gene3D" id="3.80.10.10">
    <property type="entry name" value="Ribonuclease Inhibitor"/>
    <property type="match status" value="2"/>
</dbReference>
<keyword evidence="1" id="KW-0677">Repeat</keyword>
<gene>
    <name evidence="4" type="ORF">AN1_LOCUS18638</name>
</gene>
<dbReference type="InterPro" id="IPR036388">
    <property type="entry name" value="WH-like_DNA-bd_sf"/>
</dbReference>
<dbReference type="InterPro" id="IPR055414">
    <property type="entry name" value="LRR_R13L4/SHOC2-like"/>
</dbReference>
<evidence type="ECO:0000313" key="4">
    <source>
        <dbReference type="EMBL" id="VYS63218.1"/>
    </source>
</evidence>
<sequence length="612" mass="71183">MSSLTPREEALLIPKLQHHLVLLERKLIRLQKLREEVHEEVSEQLRPLEVILNKSKSSTRSYGLNSEVKSDLHGITMKISDLVAKVPRLPDMPTRQKALSLYPHSQDNLGDNNGKRIVHLPGLHENAEVLTKLMAFRQVEQKFMELEDVKKMCLLTFAVFPENREVHRTMLMYWWIGEGILPVERAGETVREIVKVFTDKKLIEPVEERRKVAPSSYKMNPFVHSSVIHLSQEIGLFVIYRERQKPTMRQSMLRKVCLVEGSSYQREATAKGMESTEQIETVFNISERYPEFAFKWFSEPTSKMLRTPVFKSLHVFYLGRWERTQKRQIEVPNPELMRYLNFMKNLRVLSFQGISTIRRLNSSVCTLHKLSVLDLRECSDLTQLPEKINSLHSLVYLDMTGCYMLEWIPMRLASLHNLEVLKGFVVSDTAYEGVACTLILLKRLKKLRKLSIEIHRDDLGVHQLMEDLVKIKALTSLKVTWRKNLNIVRAGKPENFTEIKSLPDQLKKLDLQRYPHEELPNWLHPRKLLHLKKLHIGGGRLLKGFGALPEKATECAVETLRLTSLPRVRTGWIELKKLYFPNLTFLEKYDCPKISLTPCDGNGIWRSDQDDQ</sequence>
<dbReference type="AlphaFoldDB" id="A0A654FQR6"/>
<evidence type="ECO:0000256" key="1">
    <source>
        <dbReference type="ARBA" id="ARBA00022737"/>
    </source>
</evidence>
<dbReference type="EMBL" id="CACRSJ010000109">
    <property type="protein sequence ID" value="VYS63218.1"/>
    <property type="molecule type" value="Genomic_DNA"/>
</dbReference>
<reference evidence="4 5" key="1">
    <citation type="submission" date="2019-11" db="EMBL/GenBank/DDBJ databases">
        <authorList>
            <person name="Jiao W.-B."/>
            <person name="Schneeberger K."/>
        </authorList>
    </citation>
    <scope>NUCLEOTIDE SEQUENCE [LARGE SCALE GENOMIC DNA]</scope>
    <source>
        <strain evidence="5">cv. An-1</strain>
    </source>
</reference>
<proteinExistence type="predicted"/>
<dbReference type="Gene3D" id="1.10.10.10">
    <property type="entry name" value="Winged helix-like DNA-binding domain superfamily/Winged helix DNA-binding domain"/>
    <property type="match status" value="1"/>
</dbReference>
<organism evidence="4 5">
    <name type="scientific">Arabidopsis thaliana</name>
    <name type="common">Mouse-ear cress</name>
    <dbReference type="NCBI Taxonomy" id="3702"/>
    <lineage>
        <taxon>Eukaryota</taxon>
        <taxon>Viridiplantae</taxon>
        <taxon>Streptophyta</taxon>
        <taxon>Embryophyta</taxon>
        <taxon>Tracheophyta</taxon>
        <taxon>Spermatophyta</taxon>
        <taxon>Magnoliopsida</taxon>
        <taxon>eudicotyledons</taxon>
        <taxon>Gunneridae</taxon>
        <taxon>Pentapetalae</taxon>
        <taxon>rosids</taxon>
        <taxon>malvids</taxon>
        <taxon>Brassicales</taxon>
        <taxon>Brassicaceae</taxon>
        <taxon>Camelineae</taxon>
        <taxon>Arabidopsis</taxon>
    </lineage>
</organism>
<dbReference type="InterPro" id="IPR032675">
    <property type="entry name" value="LRR_dom_sf"/>
</dbReference>
<evidence type="ECO:0000259" key="3">
    <source>
        <dbReference type="Pfam" id="PF23598"/>
    </source>
</evidence>
<dbReference type="ExpressionAtlas" id="A0A654FQR6">
    <property type="expression patterns" value="baseline and differential"/>
</dbReference>
<evidence type="ECO:0000313" key="5">
    <source>
        <dbReference type="Proteomes" id="UP000426265"/>
    </source>
</evidence>
<dbReference type="Pfam" id="PF23598">
    <property type="entry name" value="LRR_14"/>
    <property type="match status" value="1"/>
</dbReference>
<protein>
    <recommendedName>
        <fullName evidence="3">Disease resistance R13L4/SHOC-2-like LRR domain-containing protein</fullName>
    </recommendedName>
</protein>
<evidence type="ECO:0000256" key="2">
    <source>
        <dbReference type="ARBA" id="ARBA00022821"/>
    </source>
</evidence>
<dbReference type="SUPFAM" id="SSF52047">
    <property type="entry name" value="RNI-like"/>
    <property type="match status" value="1"/>
</dbReference>
<dbReference type="PANTHER" id="PTHR47186">
    <property type="entry name" value="LEUCINE-RICH REPEAT-CONTAINING PROTEIN 57"/>
    <property type="match status" value="1"/>
</dbReference>
<dbReference type="GO" id="GO:0006952">
    <property type="term" value="P:defense response"/>
    <property type="evidence" value="ECO:0007669"/>
    <property type="project" value="UniProtKB-KW"/>
</dbReference>
<accession>A0A654FQR6</accession>
<keyword evidence="2" id="KW-0611">Plant defense</keyword>
<dbReference type="Proteomes" id="UP000426265">
    <property type="component" value="Unassembled WGS sequence"/>
</dbReference>
<name>A0A654FQR6_ARATH</name>